<reference evidence="2" key="1">
    <citation type="journal article" date="2019" name="bioRxiv">
        <title>The Genome of the Zebra Mussel, Dreissena polymorpha: A Resource for Invasive Species Research.</title>
        <authorList>
            <person name="McCartney M.A."/>
            <person name="Auch B."/>
            <person name="Kono T."/>
            <person name="Mallez S."/>
            <person name="Zhang Y."/>
            <person name="Obille A."/>
            <person name="Becker A."/>
            <person name="Abrahante J.E."/>
            <person name="Garbe J."/>
            <person name="Badalamenti J.P."/>
            <person name="Herman A."/>
            <person name="Mangelson H."/>
            <person name="Liachko I."/>
            <person name="Sullivan S."/>
            <person name="Sone E.D."/>
            <person name="Koren S."/>
            <person name="Silverstein K.A.T."/>
            <person name="Beckman K.B."/>
            <person name="Gohl D.M."/>
        </authorList>
    </citation>
    <scope>NUCLEOTIDE SEQUENCE</scope>
    <source>
        <strain evidence="2">Duluth1</strain>
        <tissue evidence="2">Whole animal</tissue>
    </source>
</reference>
<evidence type="ECO:0000313" key="3">
    <source>
        <dbReference type="Proteomes" id="UP000828390"/>
    </source>
</evidence>
<organism evidence="2 3">
    <name type="scientific">Dreissena polymorpha</name>
    <name type="common">Zebra mussel</name>
    <name type="synonym">Mytilus polymorpha</name>
    <dbReference type="NCBI Taxonomy" id="45954"/>
    <lineage>
        <taxon>Eukaryota</taxon>
        <taxon>Metazoa</taxon>
        <taxon>Spiralia</taxon>
        <taxon>Lophotrochozoa</taxon>
        <taxon>Mollusca</taxon>
        <taxon>Bivalvia</taxon>
        <taxon>Autobranchia</taxon>
        <taxon>Heteroconchia</taxon>
        <taxon>Euheterodonta</taxon>
        <taxon>Imparidentia</taxon>
        <taxon>Neoheterodontei</taxon>
        <taxon>Myida</taxon>
        <taxon>Dreissenoidea</taxon>
        <taxon>Dreissenidae</taxon>
        <taxon>Dreissena</taxon>
    </lineage>
</organism>
<comment type="caution">
    <text evidence="2">The sequence shown here is derived from an EMBL/GenBank/DDBJ whole genome shotgun (WGS) entry which is preliminary data.</text>
</comment>
<dbReference type="EMBL" id="JAIWYP010000007">
    <property type="protein sequence ID" value="KAH3797025.1"/>
    <property type="molecule type" value="Genomic_DNA"/>
</dbReference>
<proteinExistence type="predicted"/>
<feature type="transmembrane region" description="Helical" evidence="1">
    <location>
        <begin position="12"/>
        <end position="34"/>
    </location>
</feature>
<sequence length="63" mass="6881">MDTTRDLYSLYLVAKLMELLVNNLLSLAIAAVAMEIRIRTSAVLHGTVLGQGRAQVLKAGHIF</sequence>
<accession>A0A9D4FIA3</accession>
<protein>
    <submittedName>
        <fullName evidence="2">Uncharacterized protein</fullName>
    </submittedName>
</protein>
<keyword evidence="3" id="KW-1185">Reference proteome</keyword>
<keyword evidence="1" id="KW-0472">Membrane</keyword>
<name>A0A9D4FIA3_DREPO</name>
<evidence type="ECO:0000313" key="2">
    <source>
        <dbReference type="EMBL" id="KAH3797025.1"/>
    </source>
</evidence>
<dbReference type="AlphaFoldDB" id="A0A9D4FIA3"/>
<keyword evidence="1" id="KW-1133">Transmembrane helix</keyword>
<reference evidence="2" key="2">
    <citation type="submission" date="2020-11" db="EMBL/GenBank/DDBJ databases">
        <authorList>
            <person name="McCartney M.A."/>
            <person name="Auch B."/>
            <person name="Kono T."/>
            <person name="Mallez S."/>
            <person name="Becker A."/>
            <person name="Gohl D.M."/>
            <person name="Silverstein K.A.T."/>
            <person name="Koren S."/>
            <person name="Bechman K.B."/>
            <person name="Herman A."/>
            <person name="Abrahante J.E."/>
            <person name="Garbe J."/>
        </authorList>
    </citation>
    <scope>NUCLEOTIDE SEQUENCE</scope>
    <source>
        <strain evidence="2">Duluth1</strain>
        <tissue evidence="2">Whole animal</tissue>
    </source>
</reference>
<gene>
    <name evidence="2" type="ORF">DPMN_150601</name>
</gene>
<evidence type="ECO:0000256" key="1">
    <source>
        <dbReference type="SAM" id="Phobius"/>
    </source>
</evidence>
<dbReference type="Proteomes" id="UP000828390">
    <property type="component" value="Unassembled WGS sequence"/>
</dbReference>
<keyword evidence="1" id="KW-0812">Transmembrane</keyword>